<organism evidence="2 3">
    <name type="scientific">Candidatus Nitrosoglobus terrae</name>
    <dbReference type="NCBI Taxonomy" id="1630141"/>
    <lineage>
        <taxon>Bacteria</taxon>
        <taxon>Pseudomonadati</taxon>
        <taxon>Pseudomonadota</taxon>
        <taxon>Gammaproteobacteria</taxon>
        <taxon>Chromatiales</taxon>
        <taxon>Chromatiaceae</taxon>
        <taxon>Candidatus Nitrosoglobus</taxon>
    </lineage>
</organism>
<evidence type="ECO:0000259" key="1">
    <source>
        <dbReference type="Pfam" id="PF13436"/>
    </source>
</evidence>
<sequence length="146" mass="14844">MNVLIKVVTLLCSLMMALVIIGCSGARPILYPNAHLKEVGQSTVERDIAECQAMAKAAGATPKDSRAIEAVKRSVTNAGIGAASGAIGGAVVGSAGVGAAIGAVGSAAMSGLQELVSGSSKQPNQVYINFVNRCLKERGYEPVGWE</sequence>
<feature type="domain" description="Glycine-zipper-containing OmpA-like membrane" evidence="1">
    <location>
        <begin position="72"/>
        <end position="112"/>
    </location>
</feature>
<reference evidence="2 3" key="1">
    <citation type="journal article" date="2017" name="ISME J.">
        <title>An acid-tolerant ammonia-oxidizing ?-proteobacterium from soil.</title>
        <authorList>
            <person name="Hayatsu M."/>
            <person name="Tago K."/>
            <person name="Uchiyama I."/>
            <person name="Toyoda A."/>
            <person name="Wang Y."/>
            <person name="Shimomura Y."/>
            <person name="Okubo T."/>
            <person name="Kurisu F."/>
            <person name="Hirono Y."/>
            <person name="Nonaka K."/>
            <person name="Akiyama H."/>
            <person name="Itoh T."/>
            <person name="Takami H."/>
        </authorList>
    </citation>
    <scope>NUCLEOTIDE SEQUENCE [LARGE SCALE GENOMIC DNA]</scope>
    <source>
        <strain evidence="2 3">TAO100</strain>
    </source>
</reference>
<dbReference type="Proteomes" id="UP000243679">
    <property type="component" value="Chromosome"/>
</dbReference>
<dbReference type="OrthoDB" id="9796758at2"/>
<dbReference type="KEGG" id="ntt:TAO_1658"/>
<evidence type="ECO:0000313" key="3">
    <source>
        <dbReference type="Proteomes" id="UP000243679"/>
    </source>
</evidence>
<dbReference type="PROSITE" id="PS51257">
    <property type="entry name" value="PROKAR_LIPOPROTEIN"/>
    <property type="match status" value="1"/>
</dbReference>
<evidence type="ECO:0000313" key="2">
    <source>
        <dbReference type="EMBL" id="BAW81028.1"/>
    </source>
</evidence>
<proteinExistence type="predicted"/>
<name>A0A1Q2SPF9_9GAMM</name>
<protein>
    <submittedName>
        <fullName evidence="2">Hypothetical conserved protein</fullName>
    </submittedName>
</protein>
<accession>A0A1Q2SPF9</accession>
<gene>
    <name evidence="2" type="ORF">TAO_1658</name>
</gene>
<dbReference type="AlphaFoldDB" id="A0A1Q2SPF9"/>
<dbReference type="EMBL" id="AP014836">
    <property type="protein sequence ID" value="BAW81028.1"/>
    <property type="molecule type" value="Genomic_DNA"/>
</dbReference>
<keyword evidence="3" id="KW-1185">Reference proteome</keyword>
<dbReference type="InterPro" id="IPR025693">
    <property type="entry name" value="Gly-zipper_OmpA-like_dom"/>
</dbReference>
<dbReference type="Pfam" id="PF13436">
    <property type="entry name" value="Gly-zipper_OmpA"/>
    <property type="match status" value="1"/>
</dbReference>
<dbReference type="RefSeq" id="WP_096527508.1">
    <property type="nucleotide sequence ID" value="NZ_AP014836.1"/>
</dbReference>